<protein>
    <submittedName>
        <fullName evidence="4">Major royal jelly family protein</fullName>
    </submittedName>
</protein>
<gene>
    <name evidence="4" type="ORF">NX786_04885</name>
</gene>
<dbReference type="InterPro" id="IPR017996">
    <property type="entry name" value="MRJP/yellow-related"/>
</dbReference>
<dbReference type="Pfam" id="PF03022">
    <property type="entry name" value="MRJP"/>
    <property type="match status" value="1"/>
</dbReference>
<name>A0ABT2BU61_9BURK</name>
<proteinExistence type="predicted"/>
<dbReference type="PANTHER" id="PTHR10009">
    <property type="entry name" value="PROTEIN YELLOW-RELATED"/>
    <property type="match status" value="1"/>
</dbReference>
<evidence type="ECO:0000313" key="4">
    <source>
        <dbReference type="EMBL" id="MCS0628665.1"/>
    </source>
</evidence>
<comment type="caution">
    <text evidence="4">The sequence shown here is derived from an EMBL/GenBank/DDBJ whole genome shotgun (WGS) entry which is preliminary data.</text>
</comment>
<dbReference type="Gene3D" id="2.120.10.30">
    <property type="entry name" value="TolB, C-terminal domain"/>
    <property type="match status" value="1"/>
</dbReference>
<accession>A0ABT2BU61</accession>
<comment type="subcellular location">
    <subcellularLocation>
        <location evidence="1">Secreted</location>
    </subcellularLocation>
</comment>
<dbReference type="InterPro" id="IPR011042">
    <property type="entry name" value="6-blade_b-propeller_TolB-like"/>
</dbReference>
<dbReference type="SUPFAM" id="SSF63829">
    <property type="entry name" value="Calcium-dependent phosphotriesterase"/>
    <property type="match status" value="1"/>
</dbReference>
<keyword evidence="5" id="KW-1185">Reference proteome</keyword>
<feature type="chain" id="PRO_5046349630" evidence="3">
    <location>
        <begin position="22"/>
        <end position="391"/>
    </location>
</feature>
<sequence>MNIRLPALAILATLTVTAATAADTSRVERWRSYAGVSWDGPRDGSDPAPFANSVNAPIAGIHFDAAGRAFVSTPRLVAADAPATLSLLDTRATTGPARLTAFPSQEANAVTGAPATHLRNVLGFHIDRRNGWLWALDQGFVAGEAEAPAGGQKIVVFNVRTGKTVRTIPLDAVADRTGSFLNDIAVDEVRKVAYVSDSGLRSAPDNQAGIIVVDYASGRARRVLDRHPAVLPQPGAKVVSHGAEVWPGKPLVLGVNGIALSPDRSTLYWTVTTGTHAYAIPTSLLRDAHARPATLAAAVRDLGDVGGNTDGIVTDKAGNLWITDVTRNGIVRYDPRTGTLALQAASDGVRWPDTPAIGPDGGVVFTASHLNGHFAGQVKAGEERYELWRLK</sequence>
<reference evidence="4" key="1">
    <citation type="submission" date="2022-08" db="EMBL/GenBank/DDBJ databases">
        <title>Reclassification of Massilia species as members of the genera Telluria, Duganella, Pseudoduganella, Mokoshia gen. nov. and Zemynaea gen. nov. using orthogonal and non-orthogonal genome-based approaches.</title>
        <authorList>
            <person name="Bowman J.P."/>
        </authorList>
    </citation>
    <scope>NUCLEOTIDE SEQUENCE</scope>
    <source>
        <strain evidence="4">LMG 11547</strain>
    </source>
</reference>
<keyword evidence="2" id="KW-0964">Secreted</keyword>
<evidence type="ECO:0000256" key="1">
    <source>
        <dbReference type="ARBA" id="ARBA00004613"/>
    </source>
</evidence>
<keyword evidence="3" id="KW-0732">Signal</keyword>
<dbReference type="Proteomes" id="UP001165263">
    <property type="component" value="Unassembled WGS sequence"/>
</dbReference>
<feature type="signal peptide" evidence="3">
    <location>
        <begin position="1"/>
        <end position="21"/>
    </location>
</feature>
<evidence type="ECO:0000256" key="3">
    <source>
        <dbReference type="SAM" id="SignalP"/>
    </source>
</evidence>
<evidence type="ECO:0000256" key="2">
    <source>
        <dbReference type="ARBA" id="ARBA00022525"/>
    </source>
</evidence>
<dbReference type="RefSeq" id="WP_259447895.1">
    <property type="nucleotide sequence ID" value="NZ_CP119520.1"/>
</dbReference>
<dbReference type="EMBL" id="JANUHC010000002">
    <property type="protein sequence ID" value="MCS0628665.1"/>
    <property type="molecule type" value="Genomic_DNA"/>
</dbReference>
<dbReference type="PANTHER" id="PTHR10009:SF18">
    <property type="entry name" value="PROTEIN YELLOW-LIKE PROTEIN"/>
    <property type="match status" value="1"/>
</dbReference>
<organism evidence="4 5">
    <name type="scientific">Telluria mixta</name>
    <dbReference type="NCBI Taxonomy" id="34071"/>
    <lineage>
        <taxon>Bacteria</taxon>
        <taxon>Pseudomonadati</taxon>
        <taxon>Pseudomonadota</taxon>
        <taxon>Betaproteobacteria</taxon>
        <taxon>Burkholderiales</taxon>
        <taxon>Oxalobacteraceae</taxon>
        <taxon>Telluria group</taxon>
        <taxon>Telluria</taxon>
    </lineage>
</organism>
<evidence type="ECO:0000313" key="5">
    <source>
        <dbReference type="Proteomes" id="UP001165263"/>
    </source>
</evidence>